<evidence type="ECO:0000256" key="2">
    <source>
        <dbReference type="ARBA" id="ARBA00006175"/>
    </source>
</evidence>
<dbReference type="STRING" id="133383.A0A1R0H3T8"/>
<dbReference type="OrthoDB" id="3222at2759"/>
<dbReference type="Proteomes" id="UP000187455">
    <property type="component" value="Unassembled WGS sequence"/>
</dbReference>
<keyword evidence="6 8" id="KW-0472">Membrane</keyword>
<comment type="caution">
    <text evidence="9">The sequence shown here is derived from an EMBL/GenBank/DDBJ whole genome shotgun (WGS) entry which is preliminary data.</text>
</comment>
<feature type="transmembrane region" description="Helical" evidence="8">
    <location>
        <begin position="62"/>
        <end position="87"/>
    </location>
</feature>
<dbReference type="SUPFAM" id="SSF81338">
    <property type="entry name" value="Aquaporin-like"/>
    <property type="match status" value="2"/>
</dbReference>
<dbReference type="InterPro" id="IPR023271">
    <property type="entry name" value="Aquaporin-like"/>
</dbReference>
<evidence type="ECO:0000256" key="8">
    <source>
        <dbReference type="SAM" id="Phobius"/>
    </source>
</evidence>
<dbReference type="Pfam" id="PF00230">
    <property type="entry name" value="MIP"/>
    <property type="match status" value="2"/>
</dbReference>
<dbReference type="PANTHER" id="PTHR43829:SF9">
    <property type="entry name" value="AQUAPORIN-9"/>
    <property type="match status" value="1"/>
</dbReference>
<keyword evidence="4 7" id="KW-0812">Transmembrane</keyword>
<evidence type="ECO:0000256" key="1">
    <source>
        <dbReference type="ARBA" id="ARBA00004141"/>
    </source>
</evidence>
<evidence type="ECO:0000256" key="4">
    <source>
        <dbReference type="ARBA" id="ARBA00022692"/>
    </source>
</evidence>
<gene>
    <name evidence="9" type="ORF">AYI68_g2006</name>
</gene>
<evidence type="ECO:0000313" key="9">
    <source>
        <dbReference type="EMBL" id="OLY83852.1"/>
    </source>
</evidence>
<dbReference type="GO" id="GO:0005886">
    <property type="term" value="C:plasma membrane"/>
    <property type="evidence" value="ECO:0007669"/>
    <property type="project" value="TreeGrafter"/>
</dbReference>
<dbReference type="InterPro" id="IPR050363">
    <property type="entry name" value="MIP/Aquaporin"/>
</dbReference>
<feature type="transmembrane region" description="Helical" evidence="8">
    <location>
        <begin position="257"/>
        <end position="274"/>
    </location>
</feature>
<evidence type="ECO:0000256" key="3">
    <source>
        <dbReference type="ARBA" id="ARBA00022448"/>
    </source>
</evidence>
<dbReference type="GO" id="GO:0015254">
    <property type="term" value="F:glycerol channel activity"/>
    <property type="evidence" value="ECO:0007669"/>
    <property type="project" value="TreeGrafter"/>
</dbReference>
<keyword evidence="5 8" id="KW-1133">Transmembrane helix</keyword>
<evidence type="ECO:0000256" key="5">
    <source>
        <dbReference type="ARBA" id="ARBA00022989"/>
    </source>
</evidence>
<keyword evidence="10" id="KW-1185">Reference proteome</keyword>
<dbReference type="EMBL" id="LSSL01000727">
    <property type="protein sequence ID" value="OLY83852.1"/>
    <property type="molecule type" value="Genomic_DNA"/>
</dbReference>
<dbReference type="Gene3D" id="1.20.1080.10">
    <property type="entry name" value="Glycerol uptake facilitator protein"/>
    <property type="match status" value="1"/>
</dbReference>
<dbReference type="AlphaFoldDB" id="A0A1R0H3T8"/>
<dbReference type="PANTHER" id="PTHR43829">
    <property type="entry name" value="AQUAPORIN OR AQUAGLYCEROPORIN RELATED"/>
    <property type="match status" value="1"/>
</dbReference>
<accession>A0A1R0H3T8</accession>
<dbReference type="PRINTS" id="PR00783">
    <property type="entry name" value="MINTRINSICP"/>
</dbReference>
<proteinExistence type="inferred from homology"/>
<protein>
    <submittedName>
        <fullName evidence="9">Putative membrane protein</fullName>
    </submittedName>
</protein>
<feature type="transmembrane region" description="Helical" evidence="8">
    <location>
        <begin position="306"/>
        <end position="329"/>
    </location>
</feature>
<comment type="subcellular location">
    <subcellularLocation>
        <location evidence="1">Membrane</location>
        <topology evidence="1">Multi-pass membrane protein</topology>
    </subcellularLocation>
</comment>
<organism evidence="9 10">
    <name type="scientific">Smittium mucronatum</name>
    <dbReference type="NCBI Taxonomy" id="133383"/>
    <lineage>
        <taxon>Eukaryota</taxon>
        <taxon>Fungi</taxon>
        <taxon>Fungi incertae sedis</taxon>
        <taxon>Zoopagomycota</taxon>
        <taxon>Kickxellomycotina</taxon>
        <taxon>Harpellomycetes</taxon>
        <taxon>Harpellales</taxon>
        <taxon>Legeriomycetaceae</taxon>
        <taxon>Smittium</taxon>
    </lineage>
</organism>
<feature type="transmembrane region" description="Helical" evidence="8">
    <location>
        <begin position="224"/>
        <end position="245"/>
    </location>
</feature>
<name>A0A1R0H3T8_9FUNG</name>
<keyword evidence="3 7" id="KW-0813">Transport</keyword>
<sequence>MSKSITMQQLTGPTGTTFSYVAACLGHGLALELGIFVAGGLSGGHLNPVLSASFAIFRKFKWVHMLGYALMQILASLCAEFLVYVMFFSKLNVLTKLDFAAKSVVSAAANTGVQLAVTNGTLSVSSSTGLGYGTSVNSTIGNTLFMNLGSKGTFTNTLFEVANIKSNYTIIANSIPLNRTLVTAVTAGNSTSSRYNSTIGGAIGMAARAAASTAQPELDITGTISSLFLSELVGTLFLMIGIFAITDIKNSTSRRSAPLNIGLLYFGCKLVFGIPSHGSFFNPAIELSSRLLSLIFFKGSGLLHPIYMLATVIGPFIGGILGAVFYETFTWSDKEYRIKAGDK</sequence>
<evidence type="ECO:0000256" key="6">
    <source>
        <dbReference type="ARBA" id="ARBA00023136"/>
    </source>
</evidence>
<evidence type="ECO:0000256" key="7">
    <source>
        <dbReference type="RuleBase" id="RU000477"/>
    </source>
</evidence>
<evidence type="ECO:0000313" key="10">
    <source>
        <dbReference type="Proteomes" id="UP000187455"/>
    </source>
</evidence>
<dbReference type="InterPro" id="IPR000425">
    <property type="entry name" value="MIP"/>
</dbReference>
<comment type="similarity">
    <text evidence="2 7">Belongs to the MIP/aquaporin (TC 1.A.8) family.</text>
</comment>
<reference evidence="9 10" key="1">
    <citation type="journal article" date="2016" name="Mol. Biol. Evol.">
        <title>Genome-Wide Survey of Gut Fungi (Harpellales) Reveals the First Horizontally Transferred Ubiquitin Gene from a Mosquito Host.</title>
        <authorList>
            <person name="Wang Y."/>
            <person name="White M.M."/>
            <person name="Kvist S."/>
            <person name="Moncalvo J.M."/>
        </authorList>
    </citation>
    <scope>NUCLEOTIDE SEQUENCE [LARGE SCALE GENOMIC DNA]</scope>
    <source>
        <strain evidence="9 10">ALG-7-W6</strain>
    </source>
</reference>